<dbReference type="EMBL" id="CP111024">
    <property type="protein sequence ID" value="WAR23475.1"/>
    <property type="molecule type" value="Genomic_DNA"/>
</dbReference>
<evidence type="ECO:0000313" key="5">
    <source>
        <dbReference type="EMBL" id="WAR23475.1"/>
    </source>
</evidence>
<dbReference type="InterPro" id="IPR050776">
    <property type="entry name" value="Ank_Repeat/CDKN_Inhibitor"/>
</dbReference>
<organism evidence="5 6">
    <name type="scientific">Mya arenaria</name>
    <name type="common">Soft-shell clam</name>
    <dbReference type="NCBI Taxonomy" id="6604"/>
    <lineage>
        <taxon>Eukaryota</taxon>
        <taxon>Metazoa</taxon>
        <taxon>Spiralia</taxon>
        <taxon>Lophotrochozoa</taxon>
        <taxon>Mollusca</taxon>
        <taxon>Bivalvia</taxon>
        <taxon>Autobranchia</taxon>
        <taxon>Heteroconchia</taxon>
        <taxon>Euheterodonta</taxon>
        <taxon>Imparidentia</taxon>
        <taxon>Neoheterodontei</taxon>
        <taxon>Myida</taxon>
        <taxon>Myoidea</taxon>
        <taxon>Myidae</taxon>
        <taxon>Mya</taxon>
    </lineage>
</organism>
<dbReference type="Pfam" id="PF12796">
    <property type="entry name" value="Ank_2"/>
    <property type="match status" value="1"/>
</dbReference>
<dbReference type="PROSITE" id="PS50297">
    <property type="entry name" value="ANK_REP_REGION"/>
    <property type="match status" value="1"/>
</dbReference>
<keyword evidence="2 3" id="KW-0040">ANK repeat</keyword>
<protein>
    <submittedName>
        <fullName evidence="5">ANR66-like protein</fullName>
    </submittedName>
</protein>
<evidence type="ECO:0000256" key="3">
    <source>
        <dbReference type="PROSITE-ProRule" id="PRU00023"/>
    </source>
</evidence>
<evidence type="ECO:0000256" key="2">
    <source>
        <dbReference type="ARBA" id="ARBA00023043"/>
    </source>
</evidence>
<dbReference type="SUPFAM" id="SSF48403">
    <property type="entry name" value="Ankyrin repeat"/>
    <property type="match status" value="1"/>
</dbReference>
<dbReference type="PROSITE" id="PS50088">
    <property type="entry name" value="ANK_REPEAT"/>
    <property type="match status" value="2"/>
</dbReference>
<evidence type="ECO:0000256" key="1">
    <source>
        <dbReference type="ARBA" id="ARBA00022737"/>
    </source>
</evidence>
<keyword evidence="6" id="KW-1185">Reference proteome</keyword>
<dbReference type="InterPro" id="IPR036770">
    <property type="entry name" value="Ankyrin_rpt-contain_sf"/>
</dbReference>
<proteinExistence type="predicted"/>
<dbReference type="Gene3D" id="1.25.40.20">
    <property type="entry name" value="Ankyrin repeat-containing domain"/>
    <property type="match status" value="1"/>
</dbReference>
<name>A0ABY7FN42_MYAAR</name>
<evidence type="ECO:0000313" key="6">
    <source>
        <dbReference type="Proteomes" id="UP001164746"/>
    </source>
</evidence>
<dbReference type="SMART" id="SM00248">
    <property type="entry name" value="ANK"/>
    <property type="match status" value="3"/>
</dbReference>
<dbReference type="PANTHER" id="PTHR24201:SF15">
    <property type="entry name" value="ANKYRIN REPEAT DOMAIN-CONTAINING PROTEIN 66"/>
    <property type="match status" value="1"/>
</dbReference>
<feature type="region of interest" description="Disordered" evidence="4">
    <location>
        <begin position="154"/>
        <end position="222"/>
    </location>
</feature>
<evidence type="ECO:0000256" key="4">
    <source>
        <dbReference type="SAM" id="MobiDB-lite"/>
    </source>
</evidence>
<reference evidence="5" key="1">
    <citation type="submission" date="2022-11" db="EMBL/GenBank/DDBJ databases">
        <title>Centuries of genome instability and evolution in soft-shell clam transmissible cancer (bioRxiv).</title>
        <authorList>
            <person name="Hart S.F.M."/>
            <person name="Yonemitsu M.A."/>
            <person name="Giersch R.M."/>
            <person name="Beal B.F."/>
            <person name="Arriagada G."/>
            <person name="Davis B.W."/>
            <person name="Ostrander E.A."/>
            <person name="Goff S.P."/>
            <person name="Metzger M.J."/>
        </authorList>
    </citation>
    <scope>NUCLEOTIDE SEQUENCE</scope>
    <source>
        <strain evidence="5">MELC-2E11</strain>
        <tissue evidence="5">Siphon/mantle</tissue>
    </source>
</reference>
<feature type="repeat" description="ANK" evidence="3">
    <location>
        <begin position="38"/>
        <end position="70"/>
    </location>
</feature>
<gene>
    <name evidence="5" type="ORF">MAR_037144</name>
</gene>
<dbReference type="Proteomes" id="UP001164746">
    <property type="component" value="Chromosome 13"/>
</dbReference>
<dbReference type="InterPro" id="IPR002110">
    <property type="entry name" value="Ankyrin_rpt"/>
</dbReference>
<feature type="compositionally biased region" description="Polar residues" evidence="4">
    <location>
        <begin position="174"/>
        <end position="193"/>
    </location>
</feature>
<feature type="repeat" description="ANK" evidence="3">
    <location>
        <begin position="71"/>
        <end position="103"/>
    </location>
</feature>
<keyword evidence="1" id="KW-0677">Repeat</keyword>
<dbReference type="PANTHER" id="PTHR24201">
    <property type="entry name" value="ANK_REP_REGION DOMAIN-CONTAINING PROTEIN"/>
    <property type="match status" value="1"/>
</dbReference>
<accession>A0ABY7FN42</accession>
<feature type="compositionally biased region" description="Low complexity" evidence="4">
    <location>
        <begin position="159"/>
        <end position="173"/>
    </location>
</feature>
<sequence length="222" mass="24397">MSAGLEIHDAASTGDLDSLEEYLRSGKFDVNLRDEEWSNRTALHWACAKGYVECIRLLLDCGAVGTARSDTGWTPAHFAAETGKLTALRALYSANVPLGLTDKYGDTPKRVAEIYGFTECVKFFDQCEAEIAAGIQQGFPPKFSSVFRKRRISGRSFASSPSPTGESQSSTPERQTTMRNLFSTMRKSITSPLSRPGSALEEQREKGINNDAPFVPEAERET</sequence>